<dbReference type="Proteomes" id="UP000006085">
    <property type="component" value="Unassembled WGS sequence"/>
</dbReference>
<organism evidence="1 2">
    <name type="scientific">Bergeyella zoohelcum ATCC 43767</name>
    <dbReference type="NCBI Taxonomy" id="883096"/>
    <lineage>
        <taxon>Bacteria</taxon>
        <taxon>Pseudomonadati</taxon>
        <taxon>Bacteroidota</taxon>
        <taxon>Flavobacteriia</taxon>
        <taxon>Flavobacteriales</taxon>
        <taxon>Weeksellaceae</taxon>
        <taxon>Bergeyella</taxon>
    </lineage>
</organism>
<reference evidence="1 2" key="1">
    <citation type="submission" date="2012-07" db="EMBL/GenBank/DDBJ databases">
        <title>The Genome Sequence of Bergeyella zoohelcum ATCC 43767.</title>
        <authorList>
            <consortium name="The Broad Institute Genome Sequencing Platform"/>
            <person name="Earl A."/>
            <person name="Ward D."/>
            <person name="Feldgarden M."/>
            <person name="Gevers D."/>
            <person name="Huys G."/>
            <person name="Walker B."/>
            <person name="Young S.K."/>
            <person name="Zeng Q."/>
            <person name="Gargeya S."/>
            <person name="Fitzgerald M."/>
            <person name="Haas B."/>
            <person name="Abouelleil A."/>
            <person name="Alvarado L."/>
            <person name="Arachchi H.M."/>
            <person name="Berlin A.M."/>
            <person name="Chapman S.B."/>
            <person name="Goldberg J."/>
            <person name="Griggs A."/>
            <person name="Gujja S."/>
            <person name="Hansen M."/>
            <person name="Howarth C."/>
            <person name="Imamovic A."/>
            <person name="Larimer J."/>
            <person name="McCowen C."/>
            <person name="Montmayeur A."/>
            <person name="Murphy C."/>
            <person name="Neiman D."/>
            <person name="Pearson M."/>
            <person name="Priest M."/>
            <person name="Roberts A."/>
            <person name="Saif S."/>
            <person name="Shea T."/>
            <person name="Sisk P."/>
            <person name="Sykes S."/>
            <person name="Wortman J."/>
            <person name="Nusbaum C."/>
            <person name="Birren B."/>
        </authorList>
    </citation>
    <scope>NUCLEOTIDE SEQUENCE [LARGE SCALE GENOMIC DNA]</scope>
    <source>
        <strain evidence="1 2">ATCC 43767</strain>
    </source>
</reference>
<dbReference type="AlphaFoldDB" id="K1M4R0"/>
<comment type="caution">
    <text evidence="1">The sequence shown here is derived from an EMBL/GenBank/DDBJ whole genome shotgun (WGS) entry which is preliminary data.</text>
</comment>
<proteinExistence type="predicted"/>
<sequence length="65" mass="7284">MWCKPCTSWEIKNSSRKNKNPCGVNHAQAGKLKILYRKNKNPCGVNNAQAGKLKIHLGKTKIHVV</sequence>
<dbReference type="EMBL" id="AGYA01000019">
    <property type="protein sequence ID" value="EKB57383.1"/>
    <property type="molecule type" value="Genomic_DNA"/>
</dbReference>
<accession>K1M4R0</accession>
<name>K1M4R0_9FLAO</name>
<dbReference type="HOGENOM" id="CLU_2840978_0_0_10"/>
<keyword evidence="2" id="KW-1185">Reference proteome</keyword>
<protein>
    <submittedName>
        <fullName evidence="1">Uncharacterized protein</fullName>
    </submittedName>
</protein>
<gene>
    <name evidence="1" type="ORF">HMPREF9699_00869</name>
</gene>
<evidence type="ECO:0000313" key="1">
    <source>
        <dbReference type="EMBL" id="EKB57383.1"/>
    </source>
</evidence>
<evidence type="ECO:0000313" key="2">
    <source>
        <dbReference type="Proteomes" id="UP000006085"/>
    </source>
</evidence>